<comment type="caution">
    <text evidence="9">The sequence shown here is derived from an EMBL/GenBank/DDBJ whole genome shotgun (WGS) entry which is preliminary data.</text>
</comment>
<dbReference type="UniPathway" id="UPA00219"/>
<dbReference type="GO" id="GO:0008360">
    <property type="term" value="P:regulation of cell shape"/>
    <property type="evidence" value="ECO:0007669"/>
    <property type="project" value="UniProtKB-UniRule"/>
</dbReference>
<evidence type="ECO:0000256" key="5">
    <source>
        <dbReference type="ARBA" id="ARBA00023316"/>
    </source>
</evidence>
<dbReference type="Pfam" id="PF03734">
    <property type="entry name" value="YkuD"/>
    <property type="match status" value="1"/>
</dbReference>
<dbReference type="GO" id="GO:0071555">
    <property type="term" value="P:cell wall organization"/>
    <property type="evidence" value="ECO:0007669"/>
    <property type="project" value="UniProtKB-UniRule"/>
</dbReference>
<evidence type="ECO:0000256" key="2">
    <source>
        <dbReference type="ARBA" id="ARBA00022679"/>
    </source>
</evidence>
<dbReference type="Gene3D" id="2.40.440.10">
    <property type="entry name" value="L,D-transpeptidase catalytic domain-like"/>
    <property type="match status" value="1"/>
</dbReference>
<evidence type="ECO:0000313" key="10">
    <source>
        <dbReference type="Proteomes" id="UP000006001"/>
    </source>
</evidence>
<keyword evidence="5 6" id="KW-0961">Cell wall biogenesis/degradation</keyword>
<dbReference type="GO" id="GO:0071972">
    <property type="term" value="F:peptidoglycan L,D-transpeptidase activity"/>
    <property type="evidence" value="ECO:0007669"/>
    <property type="project" value="TreeGrafter"/>
</dbReference>
<evidence type="ECO:0000256" key="3">
    <source>
        <dbReference type="ARBA" id="ARBA00022960"/>
    </source>
</evidence>
<feature type="transmembrane region" description="Helical" evidence="7">
    <location>
        <begin position="43"/>
        <end position="65"/>
    </location>
</feature>
<evidence type="ECO:0000256" key="7">
    <source>
        <dbReference type="SAM" id="Phobius"/>
    </source>
</evidence>
<keyword evidence="2" id="KW-0808">Transferase</keyword>
<dbReference type="InterPro" id="IPR038063">
    <property type="entry name" value="Transpep_catalytic_dom"/>
</dbReference>
<keyword evidence="7" id="KW-1133">Transmembrane helix</keyword>
<dbReference type="Gene3D" id="3.10.20.800">
    <property type="match status" value="1"/>
</dbReference>
<dbReference type="InterPro" id="IPR022029">
    <property type="entry name" value="YoaR-like_PG-bd"/>
</dbReference>
<dbReference type="PANTHER" id="PTHR30582">
    <property type="entry name" value="L,D-TRANSPEPTIDASE"/>
    <property type="match status" value="1"/>
</dbReference>
<dbReference type="InterPro" id="IPR050979">
    <property type="entry name" value="LD-transpeptidase"/>
</dbReference>
<accession>D0WE02</accession>
<dbReference type="Proteomes" id="UP000006001">
    <property type="component" value="Unassembled WGS sequence"/>
</dbReference>
<comment type="pathway">
    <text evidence="1 6">Cell wall biogenesis; peptidoglycan biosynthesis.</text>
</comment>
<keyword evidence="3 6" id="KW-0133">Cell shape</keyword>
<reference evidence="9" key="1">
    <citation type="submission" date="2009-10" db="EMBL/GenBank/DDBJ databases">
        <authorList>
            <person name="Weinstock G."/>
            <person name="Sodergren E."/>
            <person name="Clifton S."/>
            <person name="Fulton L."/>
            <person name="Fulton B."/>
            <person name="Courtney L."/>
            <person name="Fronick C."/>
            <person name="Harrison M."/>
            <person name="Strong C."/>
            <person name="Farmer C."/>
            <person name="Delahaunty K."/>
            <person name="Markovic C."/>
            <person name="Hall O."/>
            <person name="Minx P."/>
            <person name="Tomlinson C."/>
            <person name="Mitreva M."/>
            <person name="Nelson J."/>
            <person name="Hou S."/>
            <person name="Wollam A."/>
            <person name="Pepin K.H."/>
            <person name="Johnson M."/>
            <person name="Bhonagiri V."/>
            <person name="Nash W.E."/>
            <person name="Warren W."/>
            <person name="Chinwalla A."/>
            <person name="Mardis E.R."/>
            <person name="Wilson R.K."/>
        </authorList>
    </citation>
    <scope>NUCLEOTIDE SEQUENCE [LARGE SCALE GENOMIC DNA]</scope>
    <source>
        <strain evidence="9">ATCC 700122</strain>
    </source>
</reference>
<keyword evidence="7" id="KW-0472">Membrane</keyword>
<dbReference type="GO" id="GO:0018104">
    <property type="term" value="P:peptidoglycan-protein cross-linking"/>
    <property type="evidence" value="ECO:0007669"/>
    <property type="project" value="TreeGrafter"/>
</dbReference>
<dbReference type="PANTHER" id="PTHR30582:SF33">
    <property type="entry name" value="EXPORTED PROTEIN"/>
    <property type="match status" value="1"/>
</dbReference>
<dbReference type="STRING" id="649764.HMPREF0762_00026"/>
<feature type="active site" description="Nucleophile" evidence="6">
    <location>
        <position position="483"/>
    </location>
</feature>
<dbReference type="SUPFAM" id="SSF141523">
    <property type="entry name" value="L,D-transpeptidase catalytic domain-like"/>
    <property type="match status" value="1"/>
</dbReference>
<proteinExistence type="predicted"/>
<evidence type="ECO:0000256" key="4">
    <source>
        <dbReference type="ARBA" id="ARBA00022984"/>
    </source>
</evidence>
<dbReference type="Pfam" id="PF12229">
    <property type="entry name" value="PG_binding_4"/>
    <property type="match status" value="1"/>
</dbReference>
<protein>
    <submittedName>
        <fullName evidence="9">ErfK/YbiS/YcfS/YnhG</fullName>
    </submittedName>
</protein>
<dbReference type="EMBL" id="ACUX02000004">
    <property type="protein sequence ID" value="EEZ61940.1"/>
    <property type="molecule type" value="Genomic_DNA"/>
</dbReference>
<keyword evidence="7" id="KW-0812">Transmembrane</keyword>
<evidence type="ECO:0000259" key="8">
    <source>
        <dbReference type="PROSITE" id="PS52029"/>
    </source>
</evidence>
<dbReference type="PROSITE" id="PS52029">
    <property type="entry name" value="LD_TPASE"/>
    <property type="match status" value="1"/>
</dbReference>
<feature type="active site" description="Proton donor/acceptor" evidence="6">
    <location>
        <position position="459"/>
    </location>
</feature>
<evidence type="ECO:0000313" key="9">
    <source>
        <dbReference type="EMBL" id="EEZ61940.1"/>
    </source>
</evidence>
<dbReference type="GO" id="GO:0016740">
    <property type="term" value="F:transferase activity"/>
    <property type="evidence" value="ECO:0007669"/>
    <property type="project" value="UniProtKB-KW"/>
</dbReference>
<dbReference type="InterPro" id="IPR038054">
    <property type="entry name" value="LD_TPept-like_central_sf"/>
</dbReference>
<evidence type="ECO:0000256" key="6">
    <source>
        <dbReference type="PROSITE-ProRule" id="PRU01373"/>
    </source>
</evidence>
<keyword evidence="4 6" id="KW-0573">Peptidoglycan synthesis</keyword>
<keyword evidence="10" id="KW-1185">Reference proteome</keyword>
<dbReference type="SUPFAM" id="SSF143985">
    <property type="entry name" value="L,D-transpeptidase pre-catalytic domain-like"/>
    <property type="match status" value="1"/>
</dbReference>
<sequence length="508" mass="53738">MESVAPRPSRGAHAAPDADFLTDRASSFVPQSTAQERRGLKPAVVAAIVAFAIILIAYVIGAFYFSTHFFPRTTMGSLDVSGMSQIEAQQVVEDAEKTYTLSVSGMGLSFSMTPSDGGMGVDPADVVSNALAQERALLWPIAILRSHDVTDALVATVDGGKLGDFIESKVDAYNASQTPSADAYVAYDSSKKSFAVMPETYGTQMSSDAVIAKAASAIGSFEGEVKLDDDDLIKPEVRSDDKGLAASAKSANDLLGAEGDIVFGTTGVKVATIDADIVSQFVVFGSDGTASIDNDAVSAWVSDFASSLSTVGTTRTFTRGDGESVTASGGDYGWAVSSDAAAEAIEEFILDKSRGQLTLDATQSGNGYVSANQDWGAYVDVDLTEQHARYYDAKGDLQWESDFISGSPKHSTPTGIYYLKALQRHQTLIGKPDPETKKPEYETPVDYWMPFIGNAVGFHDAPWQSSAAFADPAGYTYTGSHGCINLPPDKAKDLFGILKVGDAVVVHS</sequence>
<dbReference type="GO" id="GO:0005576">
    <property type="term" value="C:extracellular region"/>
    <property type="evidence" value="ECO:0007669"/>
    <property type="project" value="TreeGrafter"/>
</dbReference>
<gene>
    <name evidence="9" type="ORF">HMPREF0762_00026</name>
</gene>
<dbReference type="HOGENOM" id="CLU_022707_2_1_11"/>
<feature type="domain" description="L,D-TPase catalytic" evidence="8">
    <location>
        <begin position="377"/>
        <end position="507"/>
    </location>
</feature>
<dbReference type="eggNOG" id="COG1376">
    <property type="taxonomic scope" value="Bacteria"/>
</dbReference>
<dbReference type="AlphaFoldDB" id="D0WE02"/>
<organism evidence="9 10">
    <name type="scientific">Slackia exigua (strain ATCC 700122 / DSM 15923 / CIP 105133 / JCM 11022 / KCTC 5966 / S-7)</name>
    <dbReference type="NCBI Taxonomy" id="649764"/>
    <lineage>
        <taxon>Bacteria</taxon>
        <taxon>Bacillati</taxon>
        <taxon>Actinomycetota</taxon>
        <taxon>Coriobacteriia</taxon>
        <taxon>Eggerthellales</taxon>
        <taxon>Eggerthellaceae</taxon>
        <taxon>Slackia</taxon>
    </lineage>
</organism>
<evidence type="ECO:0000256" key="1">
    <source>
        <dbReference type="ARBA" id="ARBA00004752"/>
    </source>
</evidence>
<dbReference type="InterPro" id="IPR005490">
    <property type="entry name" value="LD_TPept_cat_dom"/>
</dbReference>
<dbReference type="CDD" id="cd16913">
    <property type="entry name" value="YkuD_like"/>
    <property type="match status" value="1"/>
</dbReference>
<name>D0WE02_SLAES</name>